<feature type="transmembrane region" description="Helical" evidence="1">
    <location>
        <begin position="28"/>
        <end position="52"/>
    </location>
</feature>
<dbReference type="Proteomes" id="UP001610444">
    <property type="component" value="Unassembled WGS sequence"/>
</dbReference>
<protein>
    <recommendedName>
        <fullName evidence="4">Transmembrane protein</fullName>
    </recommendedName>
</protein>
<evidence type="ECO:0000313" key="3">
    <source>
        <dbReference type="Proteomes" id="UP001610444"/>
    </source>
</evidence>
<keyword evidence="1" id="KW-1133">Transmembrane helix</keyword>
<comment type="caution">
    <text evidence="2">The sequence shown here is derived from an EMBL/GenBank/DDBJ whole genome shotgun (WGS) entry which is preliminary data.</text>
</comment>
<name>A0ABR4KKH1_9EURO</name>
<proteinExistence type="predicted"/>
<reference evidence="2 3" key="1">
    <citation type="submission" date="2024-07" db="EMBL/GenBank/DDBJ databases">
        <title>Section-level genome sequencing and comparative genomics of Aspergillus sections Usti and Cavernicolus.</title>
        <authorList>
            <consortium name="Lawrence Berkeley National Laboratory"/>
            <person name="Nybo J.L."/>
            <person name="Vesth T.C."/>
            <person name="Theobald S."/>
            <person name="Frisvad J.C."/>
            <person name="Larsen T.O."/>
            <person name="Kjaerboelling I."/>
            <person name="Rothschild-Mancinelli K."/>
            <person name="Lyhne E.K."/>
            <person name="Kogle M.E."/>
            <person name="Barry K."/>
            <person name="Clum A."/>
            <person name="Na H."/>
            <person name="Ledsgaard L."/>
            <person name="Lin J."/>
            <person name="Lipzen A."/>
            <person name="Kuo A."/>
            <person name="Riley R."/>
            <person name="Mondo S."/>
            <person name="LaButti K."/>
            <person name="Haridas S."/>
            <person name="Pangalinan J."/>
            <person name="Salamov A.A."/>
            <person name="Simmons B.A."/>
            <person name="Magnuson J.K."/>
            <person name="Chen J."/>
            <person name="Drula E."/>
            <person name="Henrissat B."/>
            <person name="Wiebenga A."/>
            <person name="Lubbers R.J."/>
            <person name="Gomes A.C."/>
            <person name="Macurrencykelacurrency M.R."/>
            <person name="Stajich J."/>
            <person name="Grigoriev I.V."/>
            <person name="Mortensen U.H."/>
            <person name="De vries R.P."/>
            <person name="Baker S.E."/>
            <person name="Andersen M.R."/>
        </authorList>
    </citation>
    <scope>NUCLEOTIDE SEQUENCE [LARGE SCALE GENOMIC DNA]</scope>
    <source>
        <strain evidence="2 3">CBS 756.74</strain>
    </source>
</reference>
<gene>
    <name evidence="2" type="ORF">BJX68DRAFT_58717</name>
</gene>
<keyword evidence="1" id="KW-0472">Membrane</keyword>
<keyword evidence="3" id="KW-1185">Reference proteome</keyword>
<accession>A0ABR4KKH1</accession>
<evidence type="ECO:0000313" key="2">
    <source>
        <dbReference type="EMBL" id="KAL2852776.1"/>
    </source>
</evidence>
<organism evidence="2 3">
    <name type="scientific">Aspergillus pseudodeflectus</name>
    <dbReference type="NCBI Taxonomy" id="176178"/>
    <lineage>
        <taxon>Eukaryota</taxon>
        <taxon>Fungi</taxon>
        <taxon>Dikarya</taxon>
        <taxon>Ascomycota</taxon>
        <taxon>Pezizomycotina</taxon>
        <taxon>Eurotiomycetes</taxon>
        <taxon>Eurotiomycetidae</taxon>
        <taxon>Eurotiales</taxon>
        <taxon>Aspergillaceae</taxon>
        <taxon>Aspergillus</taxon>
        <taxon>Aspergillus subgen. Nidulantes</taxon>
    </lineage>
</organism>
<evidence type="ECO:0008006" key="4">
    <source>
        <dbReference type="Google" id="ProtNLM"/>
    </source>
</evidence>
<dbReference type="GeneID" id="98164614"/>
<dbReference type="EMBL" id="JBFXLR010000015">
    <property type="protein sequence ID" value="KAL2852776.1"/>
    <property type="molecule type" value="Genomic_DNA"/>
</dbReference>
<keyword evidence="1" id="KW-0812">Transmembrane</keyword>
<sequence length="87" mass="9926">MHTLHTTVDKNEAEKQPASRFLSPLHSFVVFVVVNGRGLSMVLLCHVQFFLFPQLTGASMQSRHSIRLLFCWVKNDEEEAPQITDLT</sequence>
<dbReference type="RefSeq" id="XP_070900598.1">
    <property type="nucleotide sequence ID" value="XM_071049450.1"/>
</dbReference>
<evidence type="ECO:0000256" key="1">
    <source>
        <dbReference type="SAM" id="Phobius"/>
    </source>
</evidence>